<keyword evidence="1" id="KW-0067">ATP-binding</keyword>
<gene>
    <name evidence="1" type="ORF">Tci_011656</name>
</gene>
<evidence type="ECO:0000313" key="1">
    <source>
        <dbReference type="EMBL" id="GEU39678.1"/>
    </source>
</evidence>
<protein>
    <submittedName>
        <fullName evidence="1">ATP-dependent DNA helicase 2 subunit KU70 isoform X2</fullName>
    </submittedName>
</protein>
<reference evidence="1" key="1">
    <citation type="journal article" date="2019" name="Sci. Rep.">
        <title>Draft genome of Tanacetum cinerariifolium, the natural source of mosquito coil.</title>
        <authorList>
            <person name="Yamashiro T."/>
            <person name="Shiraishi A."/>
            <person name="Satake H."/>
            <person name="Nakayama K."/>
        </authorList>
    </citation>
    <scope>NUCLEOTIDE SEQUENCE</scope>
</reference>
<keyword evidence="1" id="KW-0547">Nucleotide-binding</keyword>
<comment type="caution">
    <text evidence="1">The sequence shown here is derived from an EMBL/GenBank/DDBJ whole genome shotgun (WGS) entry which is preliminary data.</text>
</comment>
<organism evidence="1">
    <name type="scientific">Tanacetum cinerariifolium</name>
    <name type="common">Dalmatian daisy</name>
    <name type="synonym">Chrysanthemum cinerariifolium</name>
    <dbReference type="NCBI Taxonomy" id="118510"/>
    <lineage>
        <taxon>Eukaryota</taxon>
        <taxon>Viridiplantae</taxon>
        <taxon>Streptophyta</taxon>
        <taxon>Embryophyta</taxon>
        <taxon>Tracheophyta</taxon>
        <taxon>Spermatophyta</taxon>
        <taxon>Magnoliopsida</taxon>
        <taxon>eudicotyledons</taxon>
        <taxon>Gunneridae</taxon>
        <taxon>Pentapetalae</taxon>
        <taxon>asterids</taxon>
        <taxon>campanulids</taxon>
        <taxon>Asterales</taxon>
        <taxon>Asteraceae</taxon>
        <taxon>Asteroideae</taxon>
        <taxon>Anthemideae</taxon>
        <taxon>Anthemidinae</taxon>
        <taxon>Tanacetum</taxon>
    </lineage>
</organism>
<sequence>MKGVDLTRGQNGLLKFQGAFFGTTTRSSYRLLASRLISHGSLPRYPVVMEALMVDRATNNGPRCAVVSCGMERCFLSQKDSGVGRGVTGKYLNGTNFKTVKGGVIPPITVVATSDVNAPDKSFYANVTCKPSEMKVNFCTLFTPGGNGIDVVIHVESIRAISERFVNTACGFFLGKRVAYPVVANYGVYKEDGIRSLYRGDAQDIGISIELLPLSMPDEDFNVLFFYADLIGLEGDELAQFMPLARERYAKFKLSSSIIVIVE</sequence>
<dbReference type="GO" id="GO:0004386">
    <property type="term" value="F:helicase activity"/>
    <property type="evidence" value="ECO:0007669"/>
    <property type="project" value="UniProtKB-KW"/>
</dbReference>
<keyword evidence="1" id="KW-0347">Helicase</keyword>
<proteinExistence type="predicted"/>
<name>A0A6L2JRH7_TANCI</name>
<dbReference type="AlphaFoldDB" id="A0A6L2JRH7"/>
<accession>A0A6L2JRH7</accession>
<keyword evidence="1" id="KW-0378">Hydrolase</keyword>
<dbReference type="EMBL" id="BKCJ010001205">
    <property type="protein sequence ID" value="GEU39678.1"/>
    <property type="molecule type" value="Genomic_DNA"/>
</dbReference>